<sequence>MSPQIFSENWRKPTTILISALSFVVFLILDFLDNFLCILYRYIDELFEGQASSCYCASKEEQVRNVGGYGEGELSETLYWRKNAFREMGFLGFAKKSWKTGGGAVVNRWSDCGCESCLSWMNDCDQKLHFVFREPSQAITDQDCRGKPAENVIFLHGFLCSSSFWTETVFPNLSERVNRNYRLFAIDLLGFGRSPKPRDCMYTLKDHLEMIEKSVICPFQLDSFHLVAHSMGCLIAIALAAKHSKLIKSITLVAPPYIPSKDGDSLRVLEKLAERKLWPPFLFGTSFMSWYEHLGRCVCFLVCRNHRMWERIVKLLTRRRDLHFMTMDLTRHTHHSAWHTMHNVICGGAKLMEGYLQVLSKAGVKVVVIHGDKDNVVPLECSNNIQMIVPNAEVTIIKNADHSSVLLGRERDFTRRLEHIWESIACRYSENGTDVVSSLHPTPVKNDK</sequence>
<name>A0A314XW42_PRUYE</name>
<feature type="transmembrane region" description="Helical" evidence="1">
    <location>
        <begin position="16"/>
        <end position="40"/>
    </location>
</feature>
<dbReference type="Proteomes" id="UP000250321">
    <property type="component" value="Unassembled WGS sequence"/>
</dbReference>
<organism evidence="3 4">
    <name type="scientific">Prunus yedoensis var. nudiflora</name>
    <dbReference type="NCBI Taxonomy" id="2094558"/>
    <lineage>
        <taxon>Eukaryota</taxon>
        <taxon>Viridiplantae</taxon>
        <taxon>Streptophyta</taxon>
        <taxon>Embryophyta</taxon>
        <taxon>Tracheophyta</taxon>
        <taxon>Spermatophyta</taxon>
        <taxon>Magnoliopsida</taxon>
        <taxon>eudicotyledons</taxon>
        <taxon>Gunneridae</taxon>
        <taxon>Pentapetalae</taxon>
        <taxon>rosids</taxon>
        <taxon>fabids</taxon>
        <taxon>Rosales</taxon>
        <taxon>Rosaceae</taxon>
        <taxon>Amygdaloideae</taxon>
        <taxon>Amygdaleae</taxon>
        <taxon>Prunus</taxon>
    </lineage>
</organism>
<gene>
    <name evidence="3" type="ORF">Pyn_21870</name>
</gene>
<dbReference type="InterPro" id="IPR029058">
    <property type="entry name" value="AB_hydrolase_fold"/>
</dbReference>
<evidence type="ECO:0000313" key="4">
    <source>
        <dbReference type="Proteomes" id="UP000250321"/>
    </source>
</evidence>
<dbReference type="PANTHER" id="PTHR43689">
    <property type="entry name" value="HYDROLASE"/>
    <property type="match status" value="1"/>
</dbReference>
<evidence type="ECO:0000256" key="1">
    <source>
        <dbReference type="SAM" id="Phobius"/>
    </source>
</evidence>
<dbReference type="InterPro" id="IPR000073">
    <property type="entry name" value="AB_hydrolase_1"/>
</dbReference>
<evidence type="ECO:0000313" key="3">
    <source>
        <dbReference type="EMBL" id="PQP95830.1"/>
    </source>
</evidence>
<feature type="domain" description="AB hydrolase-1" evidence="2">
    <location>
        <begin position="152"/>
        <end position="406"/>
    </location>
</feature>
<keyword evidence="1" id="KW-0812">Transmembrane</keyword>
<dbReference type="PRINTS" id="PR00111">
    <property type="entry name" value="ABHYDROLASE"/>
</dbReference>
<reference evidence="3 4" key="1">
    <citation type="submission" date="2018-02" db="EMBL/GenBank/DDBJ databases">
        <title>Draft genome of wild Prunus yedoensis var. nudiflora.</title>
        <authorList>
            <person name="Baek S."/>
            <person name="Kim J.-H."/>
            <person name="Choi K."/>
            <person name="Kim G.-B."/>
            <person name="Cho A."/>
            <person name="Jang H."/>
            <person name="Shin C.-H."/>
            <person name="Yu H.-J."/>
            <person name="Mun J.-H."/>
        </authorList>
    </citation>
    <scope>NUCLEOTIDE SEQUENCE [LARGE SCALE GENOMIC DNA]</scope>
    <source>
        <strain evidence="4">cv. Jeju island</strain>
        <tissue evidence="3">Leaf</tissue>
    </source>
</reference>
<protein>
    <submittedName>
        <fullName evidence="3">Putative lysophospholipase BODYGUARD 4</fullName>
    </submittedName>
</protein>
<evidence type="ECO:0000259" key="2">
    <source>
        <dbReference type="Pfam" id="PF00561"/>
    </source>
</evidence>
<proteinExistence type="predicted"/>
<dbReference type="EMBL" id="PJQY01002178">
    <property type="protein sequence ID" value="PQP95830.1"/>
    <property type="molecule type" value="Genomic_DNA"/>
</dbReference>
<dbReference type="Pfam" id="PF00561">
    <property type="entry name" value="Abhydrolase_1"/>
    <property type="match status" value="1"/>
</dbReference>
<accession>A0A314XW42</accession>
<dbReference type="OrthoDB" id="284184at2759"/>
<dbReference type="STRING" id="2094558.A0A314XW42"/>
<dbReference type="PANTHER" id="PTHR43689:SF14">
    <property type="entry name" value="LYSOPHOSPHOLIPASE BODYGUARD 4-RELATED"/>
    <property type="match status" value="1"/>
</dbReference>
<keyword evidence="1" id="KW-1133">Transmembrane helix</keyword>
<keyword evidence="4" id="KW-1185">Reference proteome</keyword>
<keyword evidence="1" id="KW-0472">Membrane</keyword>
<dbReference type="SUPFAM" id="SSF53474">
    <property type="entry name" value="alpha/beta-Hydrolases"/>
    <property type="match status" value="1"/>
</dbReference>
<dbReference type="Gene3D" id="3.40.50.1820">
    <property type="entry name" value="alpha/beta hydrolase"/>
    <property type="match status" value="1"/>
</dbReference>
<dbReference type="AlphaFoldDB" id="A0A314XW42"/>
<comment type="caution">
    <text evidence="3">The sequence shown here is derived from an EMBL/GenBank/DDBJ whole genome shotgun (WGS) entry which is preliminary data.</text>
</comment>